<dbReference type="InterPro" id="IPR003599">
    <property type="entry name" value="Ig_sub"/>
</dbReference>
<evidence type="ECO:0000256" key="3">
    <source>
        <dbReference type="ARBA" id="ARBA00022553"/>
    </source>
</evidence>
<dbReference type="InterPro" id="IPR052385">
    <property type="entry name" value="Obscurin/Obscurin-like_Reg"/>
</dbReference>
<sequence>MTKPVYPFTSLSVLAEQIHFTKRIHNIEVNERQSATFECEVSFDNAVVSWYKDTWELRESPKYNFTSEGRRHFMVIRNVAVEDEGVYSVIVRLEPRGEAKSTAELYLSGKDVPDSSVQRPEVPSSVAIQEKFESWTEETVTQQVSTAKAARVAVEEKVETKKVELREELPTKVPKAEKKPEEKPTAAVKEPLPPKVPEARKPVEEKIPAVSVPEKKVPTSKEPEEVKKPAAAPSPPAEKPGVPKKDEPKPRVPAEPKKVAPAAKPEPEAKPKPKAEPESKPKPTPAPKAEPEAKPVAKVEPEPEVKPAALKKPETPPSKVPVEEKTPELPKAAKKPEAAIVPPKEEPTKKERALKPKPKLVPEAVPEKIPQKVFEEVVVSETEAEWQPDKIPQAVPPREPPGKAEVKEKTPERVAEKVPAPERKMEETPKRVPEKLPEKVPERPLEKKLAEKAPPERKPVKVPPKVSADETPEEVKPELVSKKQTEKISVDKRPEKLPEVKAKREAEETLPEATTSLVKIEERRKGAQKIQEVYYVTEKASSTEEVWEHEEVAEEHAKVSYEDEASLRLGQTKVSLSEVDILSTTDKARDKKSELRGEISVTDSSKRKETRLTKETVVQESESDRDRDVTTMQRKPTREKIEEGVFIQTIESPTEITDERKDSVSVRQPSDKRDVSKQETSVKKGKEMSIKTESKERHVRQQEDRKAEETTMVKEIRLVKERIPSGSEADQTKAVVFSTEARKQTQTLEIKGKVLTDSVDRDVEIISDIPEEKYRRIEEITEMTMQQREVTVKDKPAKVGSTQGRMIEEETSRKEETHIKPAVISESQKHETSAPKKKPELAEKKLKSDEKIDRKKEKVSEKPKPKEVTPTVKPQESVTDIELKKPKVVEQETEFEVIAEQKKKKEESQDVRPQRVETEKTKEETSLLIEDTVPTKPSKPGERRIPPSQTASRGTERKSNIIIHFHR</sequence>
<reference evidence="7 8" key="1">
    <citation type="submission" date="2019-06" db="EMBL/GenBank/DDBJ databases">
        <title>A chromosome-scale genome assembly of the European perch, Perca fluviatilis.</title>
        <authorList>
            <person name="Roques C."/>
            <person name="Zahm M."/>
            <person name="Cabau C."/>
            <person name="Klopp C."/>
            <person name="Bouchez O."/>
            <person name="Donnadieu C."/>
            <person name="Kuhl H."/>
            <person name="Gislard M."/>
            <person name="Guendouz S."/>
            <person name="Journot L."/>
            <person name="Haffray P."/>
            <person name="Bestin A."/>
            <person name="Morvezen R."/>
            <person name="Feron R."/>
            <person name="Wen M."/>
            <person name="Jouanno E."/>
            <person name="Herpin A."/>
            <person name="Schartl M."/>
            <person name="Postlethwait J."/>
            <person name="Schaerlinger B."/>
            <person name="Chardard D."/>
            <person name="Lecocq T."/>
            <person name="Poncet C."/>
            <person name="Jaffrelo L."/>
            <person name="Lampietro C."/>
            <person name="Guiguen Y."/>
        </authorList>
    </citation>
    <scope>NUCLEOTIDE SEQUENCE [LARGE SCALE GENOMIC DNA]</scope>
    <source>
        <tissue evidence="7">Blood</tissue>
    </source>
</reference>
<feature type="compositionally biased region" description="Basic and acidic residues" evidence="5">
    <location>
        <begin position="289"/>
        <end position="305"/>
    </location>
</feature>
<feature type="compositionally biased region" description="Basic and acidic residues" evidence="5">
    <location>
        <begin position="900"/>
        <end position="925"/>
    </location>
</feature>
<feature type="compositionally biased region" description="Basic and acidic residues" evidence="5">
    <location>
        <begin position="806"/>
        <end position="819"/>
    </location>
</feature>
<keyword evidence="8" id="KW-1185">Reference proteome</keyword>
<dbReference type="CDD" id="cd00096">
    <property type="entry name" value="Ig"/>
    <property type="match status" value="1"/>
</dbReference>
<dbReference type="Pfam" id="PF07679">
    <property type="entry name" value="I-set"/>
    <property type="match status" value="1"/>
</dbReference>
<feature type="compositionally biased region" description="Basic and acidic residues" evidence="5">
    <location>
        <begin position="473"/>
        <end position="507"/>
    </location>
</feature>
<dbReference type="GO" id="GO:0005737">
    <property type="term" value="C:cytoplasm"/>
    <property type="evidence" value="ECO:0007669"/>
    <property type="project" value="UniProtKB-SubCell"/>
</dbReference>
<evidence type="ECO:0000256" key="5">
    <source>
        <dbReference type="SAM" id="MobiDB-lite"/>
    </source>
</evidence>
<evidence type="ECO:0000313" key="7">
    <source>
        <dbReference type="EMBL" id="KAF1383052.1"/>
    </source>
</evidence>
<organism evidence="7 8">
    <name type="scientific">Perca fluviatilis</name>
    <name type="common">European perch</name>
    <dbReference type="NCBI Taxonomy" id="8168"/>
    <lineage>
        <taxon>Eukaryota</taxon>
        <taxon>Metazoa</taxon>
        <taxon>Chordata</taxon>
        <taxon>Craniata</taxon>
        <taxon>Vertebrata</taxon>
        <taxon>Euteleostomi</taxon>
        <taxon>Actinopterygii</taxon>
        <taxon>Neopterygii</taxon>
        <taxon>Teleostei</taxon>
        <taxon>Neoteleostei</taxon>
        <taxon>Acanthomorphata</taxon>
        <taxon>Eupercaria</taxon>
        <taxon>Perciformes</taxon>
        <taxon>Percoidei</taxon>
        <taxon>Percidae</taxon>
        <taxon>Percinae</taxon>
        <taxon>Perca</taxon>
    </lineage>
</organism>
<evidence type="ECO:0000259" key="6">
    <source>
        <dbReference type="PROSITE" id="PS50835"/>
    </source>
</evidence>
<feature type="compositionally biased region" description="Basic and acidic residues" evidence="5">
    <location>
        <begin position="657"/>
        <end position="708"/>
    </location>
</feature>
<evidence type="ECO:0000313" key="8">
    <source>
        <dbReference type="Proteomes" id="UP000465112"/>
    </source>
</evidence>
<evidence type="ECO:0000256" key="2">
    <source>
        <dbReference type="ARBA" id="ARBA00022490"/>
    </source>
</evidence>
<proteinExistence type="predicted"/>
<dbReference type="AlphaFoldDB" id="A0A6A5F651"/>
<feature type="compositionally biased region" description="Basic and acidic residues" evidence="5">
    <location>
        <begin position="241"/>
        <end position="258"/>
    </location>
</feature>
<dbReference type="InterPro" id="IPR036179">
    <property type="entry name" value="Ig-like_dom_sf"/>
</dbReference>
<dbReference type="InterPro" id="IPR013783">
    <property type="entry name" value="Ig-like_fold"/>
</dbReference>
<dbReference type="PANTHER" id="PTHR35971:SF5">
    <property type="entry name" value="OBSCURIN LIKE CYTOSKELETAL ADAPTOR 1"/>
    <property type="match status" value="1"/>
</dbReference>
<accession>A0A6A5F651</accession>
<feature type="compositionally biased region" description="Basic and acidic residues" evidence="5">
    <location>
        <begin position="400"/>
        <end position="459"/>
    </location>
</feature>
<name>A0A6A5F651_PERFL</name>
<dbReference type="Proteomes" id="UP000465112">
    <property type="component" value="Chromosome 12"/>
</dbReference>
<gene>
    <name evidence="7" type="ORF">PFLUV_G00150270</name>
</gene>
<dbReference type="SMART" id="SM00409">
    <property type="entry name" value="IG"/>
    <property type="match status" value="1"/>
</dbReference>
<dbReference type="InterPro" id="IPR013098">
    <property type="entry name" value="Ig_I-set"/>
</dbReference>
<feature type="region of interest" description="Disordered" evidence="5">
    <location>
        <begin position="169"/>
        <end position="363"/>
    </location>
</feature>
<feature type="region of interest" description="Disordered" evidence="5">
    <location>
        <begin position="787"/>
        <end position="879"/>
    </location>
</feature>
<comment type="caution">
    <text evidence="7">The sequence shown here is derived from an EMBL/GenBank/DDBJ whole genome shotgun (WGS) entry which is preliminary data.</text>
</comment>
<protein>
    <recommendedName>
        <fullName evidence="6">Ig-like domain-containing protein</fullName>
    </recommendedName>
</protein>
<evidence type="ECO:0000256" key="1">
    <source>
        <dbReference type="ARBA" id="ARBA00004496"/>
    </source>
</evidence>
<feature type="compositionally biased region" description="Basic and acidic residues" evidence="5">
    <location>
        <begin position="604"/>
        <end position="614"/>
    </location>
</feature>
<feature type="compositionally biased region" description="Basic and acidic residues" evidence="5">
    <location>
        <begin position="586"/>
        <end position="597"/>
    </location>
</feature>
<feature type="compositionally biased region" description="Basic and acidic residues" evidence="5">
    <location>
        <begin position="265"/>
        <end position="281"/>
    </location>
</feature>
<comment type="subcellular location">
    <subcellularLocation>
        <location evidence="1">Cytoplasm</location>
    </subcellularLocation>
</comment>
<feature type="region of interest" description="Disordered" evidence="5">
    <location>
        <begin position="382"/>
        <end position="513"/>
    </location>
</feature>
<feature type="region of interest" description="Disordered" evidence="5">
    <location>
        <begin position="585"/>
        <end position="708"/>
    </location>
</feature>
<dbReference type="Gene3D" id="2.60.40.10">
    <property type="entry name" value="Immunoglobulins"/>
    <property type="match status" value="1"/>
</dbReference>
<feature type="compositionally biased region" description="Basic and acidic residues" evidence="5">
    <location>
        <begin position="343"/>
        <end position="354"/>
    </location>
</feature>
<dbReference type="PROSITE" id="PS50835">
    <property type="entry name" value="IG_LIKE"/>
    <property type="match status" value="1"/>
</dbReference>
<keyword evidence="4" id="KW-1015">Disulfide bond</keyword>
<keyword evidence="3" id="KW-0597">Phosphoprotein</keyword>
<feature type="compositionally biased region" description="Basic and acidic residues" evidence="5">
    <location>
        <begin position="197"/>
        <end position="228"/>
    </location>
</feature>
<dbReference type="EMBL" id="VHII01000012">
    <property type="protein sequence ID" value="KAF1383052.1"/>
    <property type="molecule type" value="Genomic_DNA"/>
</dbReference>
<feature type="compositionally biased region" description="Basic and acidic residues" evidence="5">
    <location>
        <begin position="827"/>
        <end position="867"/>
    </location>
</feature>
<feature type="domain" description="Ig-like" evidence="6">
    <location>
        <begin position="7"/>
        <end position="108"/>
    </location>
</feature>
<dbReference type="FunFam" id="2.60.40.10:FF:000800">
    <property type="entry name" value="Cardiac titin"/>
    <property type="match status" value="1"/>
</dbReference>
<keyword evidence="2" id="KW-0963">Cytoplasm</keyword>
<feature type="region of interest" description="Disordered" evidence="5">
    <location>
        <begin position="900"/>
        <end position="967"/>
    </location>
</feature>
<dbReference type="InterPro" id="IPR007110">
    <property type="entry name" value="Ig-like_dom"/>
</dbReference>
<evidence type="ECO:0000256" key="4">
    <source>
        <dbReference type="ARBA" id="ARBA00023157"/>
    </source>
</evidence>
<dbReference type="PANTHER" id="PTHR35971">
    <property type="entry name" value="SI:DKEY-31G6.6"/>
    <property type="match status" value="1"/>
</dbReference>
<dbReference type="SUPFAM" id="SSF48726">
    <property type="entry name" value="Immunoglobulin"/>
    <property type="match status" value="1"/>
</dbReference>
<feature type="compositionally biased region" description="Basic and acidic residues" evidence="5">
    <location>
        <begin position="169"/>
        <end position="184"/>
    </location>
</feature>